<feature type="transmembrane region" description="Helical" evidence="1">
    <location>
        <begin position="166"/>
        <end position="187"/>
    </location>
</feature>
<dbReference type="PANTHER" id="PTHR43847">
    <property type="entry name" value="BLL3993 PROTEIN"/>
    <property type="match status" value="1"/>
</dbReference>
<dbReference type="AlphaFoldDB" id="A0A7C3KC59"/>
<feature type="transmembrane region" description="Helical" evidence="1">
    <location>
        <begin position="76"/>
        <end position="100"/>
    </location>
</feature>
<feature type="transmembrane region" description="Helical" evidence="1">
    <location>
        <begin position="20"/>
        <end position="38"/>
    </location>
</feature>
<proteinExistence type="predicted"/>
<dbReference type="EMBL" id="DSRU01000049">
    <property type="protein sequence ID" value="HFM97006.1"/>
    <property type="molecule type" value="Genomic_DNA"/>
</dbReference>
<dbReference type="Pfam" id="PF06966">
    <property type="entry name" value="DUF1295"/>
    <property type="match status" value="1"/>
</dbReference>
<protein>
    <submittedName>
        <fullName evidence="2">DUF1295 domain-containing protein</fullName>
    </submittedName>
</protein>
<sequence length="219" mass="25015">MQTSTPFLNFQVTELTAINVAKVITIVCLFLFALIYGIHDLRQILYLCLHVSYCAWWLLEQWLFPLRQQQLFTGKLGLFAVLGILSFVGVFYALPGYFAFTNLTPISYSTVAVALPLYIFGSLINTAADVQKMTAKSMGASLVKDGIWRSLRHVNYFGDLMRYTSFSILAGSLWAFLLPGVIFLLYLQRINEKEQAMTAKYDDFAAYQQTSKRLLPWIW</sequence>
<name>A0A7C3KC59_9CYAN</name>
<dbReference type="Gene3D" id="1.20.120.1630">
    <property type="match status" value="1"/>
</dbReference>
<gene>
    <name evidence="2" type="ORF">ENR64_04415</name>
</gene>
<accession>A0A7C3KC59</accession>
<keyword evidence="1" id="KW-0472">Membrane</keyword>
<comment type="caution">
    <text evidence="2">The sequence shown here is derived from an EMBL/GenBank/DDBJ whole genome shotgun (WGS) entry which is preliminary data.</text>
</comment>
<feature type="transmembrane region" description="Helical" evidence="1">
    <location>
        <begin position="106"/>
        <end position="128"/>
    </location>
</feature>
<evidence type="ECO:0000256" key="1">
    <source>
        <dbReference type="SAM" id="Phobius"/>
    </source>
</evidence>
<keyword evidence="1" id="KW-0812">Transmembrane</keyword>
<evidence type="ECO:0000313" key="2">
    <source>
        <dbReference type="EMBL" id="HFM97006.1"/>
    </source>
</evidence>
<feature type="transmembrane region" description="Helical" evidence="1">
    <location>
        <begin position="44"/>
        <end position="64"/>
    </location>
</feature>
<reference evidence="2" key="1">
    <citation type="journal article" date="2020" name="mSystems">
        <title>Genome- and Community-Level Interaction Insights into Carbon Utilization and Element Cycling Functions of Hydrothermarchaeota in Hydrothermal Sediment.</title>
        <authorList>
            <person name="Zhou Z."/>
            <person name="Liu Y."/>
            <person name="Xu W."/>
            <person name="Pan J."/>
            <person name="Luo Z.H."/>
            <person name="Li M."/>
        </authorList>
    </citation>
    <scope>NUCLEOTIDE SEQUENCE [LARGE SCALE GENOMIC DNA]</scope>
    <source>
        <strain evidence="2">SpSt-418</strain>
    </source>
</reference>
<organism evidence="2">
    <name type="scientific">Oscillatoriales cyanobacterium SpSt-418</name>
    <dbReference type="NCBI Taxonomy" id="2282169"/>
    <lineage>
        <taxon>Bacteria</taxon>
        <taxon>Bacillati</taxon>
        <taxon>Cyanobacteriota</taxon>
        <taxon>Cyanophyceae</taxon>
        <taxon>Oscillatoriophycideae</taxon>
        <taxon>Oscillatoriales</taxon>
    </lineage>
</organism>
<dbReference type="PANTHER" id="PTHR43847:SF1">
    <property type="entry name" value="BLL3993 PROTEIN"/>
    <property type="match status" value="1"/>
</dbReference>
<keyword evidence="1" id="KW-1133">Transmembrane helix</keyword>
<dbReference type="InterPro" id="IPR052527">
    <property type="entry name" value="Metal_cation-efflux_comp"/>
</dbReference>
<dbReference type="InterPro" id="IPR010721">
    <property type="entry name" value="UstE-like"/>
</dbReference>